<feature type="compositionally biased region" description="Polar residues" evidence="1">
    <location>
        <begin position="33"/>
        <end position="45"/>
    </location>
</feature>
<proteinExistence type="predicted"/>
<evidence type="ECO:0000256" key="1">
    <source>
        <dbReference type="SAM" id="MobiDB-lite"/>
    </source>
</evidence>
<dbReference type="AlphaFoldDB" id="A0A1Q3EJZ6"/>
<reference evidence="2 3" key="2">
    <citation type="submission" date="2017-02" db="EMBL/GenBank/DDBJ databases">
        <title>A genome survey and senescence transcriptome analysis in Lentinula edodes.</title>
        <authorList>
            <person name="Sakamoto Y."/>
            <person name="Nakade K."/>
            <person name="Sato S."/>
            <person name="Yoshida Y."/>
            <person name="Miyazaki K."/>
            <person name="Natsume S."/>
            <person name="Konno N."/>
        </authorList>
    </citation>
    <scope>NUCLEOTIDE SEQUENCE [LARGE SCALE GENOMIC DNA]</scope>
    <source>
        <strain evidence="2 3">NBRC 111202</strain>
    </source>
</reference>
<feature type="region of interest" description="Disordered" evidence="1">
    <location>
        <begin position="1"/>
        <end position="51"/>
    </location>
</feature>
<evidence type="ECO:0000313" key="3">
    <source>
        <dbReference type="Proteomes" id="UP000188533"/>
    </source>
</evidence>
<dbReference type="Pfam" id="PF07956">
    <property type="entry name" value="DUF1690"/>
    <property type="match status" value="1"/>
</dbReference>
<feature type="region of interest" description="Disordered" evidence="1">
    <location>
        <begin position="81"/>
        <end position="105"/>
    </location>
</feature>
<dbReference type="Proteomes" id="UP000188533">
    <property type="component" value="Unassembled WGS sequence"/>
</dbReference>
<sequence>MGASQSKSNSGQIVFRSDTPVQFSPDVVEQLSERQASTIPTPERQSTLDEHIRTRIQDEVKQLRKAEEEVQEEIRAALEKENLDREKAMAGQASEEGRAGAGSVKSSAALLGDLEEIRSKIDRFQIRKSLASYPGLKASQDALVSCYKSHATSSLDCWMEVVNFKNSVAQLEKDYFKTLQ</sequence>
<dbReference type="EMBL" id="BDGU01000462">
    <property type="protein sequence ID" value="GAW07511.1"/>
    <property type="molecule type" value="Genomic_DNA"/>
</dbReference>
<feature type="compositionally biased region" description="Polar residues" evidence="1">
    <location>
        <begin position="1"/>
        <end position="12"/>
    </location>
</feature>
<evidence type="ECO:0000313" key="2">
    <source>
        <dbReference type="EMBL" id="GAW07511.1"/>
    </source>
</evidence>
<organism evidence="2 3">
    <name type="scientific">Lentinula edodes</name>
    <name type="common">Shiitake mushroom</name>
    <name type="synonym">Lentinus edodes</name>
    <dbReference type="NCBI Taxonomy" id="5353"/>
    <lineage>
        <taxon>Eukaryota</taxon>
        <taxon>Fungi</taxon>
        <taxon>Dikarya</taxon>
        <taxon>Basidiomycota</taxon>
        <taxon>Agaricomycotina</taxon>
        <taxon>Agaricomycetes</taxon>
        <taxon>Agaricomycetidae</taxon>
        <taxon>Agaricales</taxon>
        <taxon>Marasmiineae</taxon>
        <taxon>Omphalotaceae</taxon>
        <taxon>Lentinula</taxon>
    </lineage>
</organism>
<keyword evidence="3" id="KW-1185">Reference proteome</keyword>
<dbReference type="InterPro" id="IPR012471">
    <property type="entry name" value="DUF1690"/>
</dbReference>
<gene>
    <name evidence="2" type="ORF">LENED_009509</name>
</gene>
<accession>A0A1Q3EJZ6</accession>
<name>A0A1Q3EJZ6_LENED</name>
<reference evidence="2 3" key="1">
    <citation type="submission" date="2016-08" db="EMBL/GenBank/DDBJ databases">
        <authorList>
            <consortium name="Lentinula edodes genome sequencing consortium"/>
            <person name="Sakamoto Y."/>
            <person name="Nakade K."/>
            <person name="Sato S."/>
            <person name="Yoshida Y."/>
            <person name="Miyazaki K."/>
            <person name="Natsume S."/>
            <person name="Konno N."/>
        </authorList>
    </citation>
    <scope>NUCLEOTIDE SEQUENCE [LARGE SCALE GENOMIC DNA]</scope>
    <source>
        <strain evidence="2 3">NBRC 111202</strain>
    </source>
</reference>
<protein>
    <submittedName>
        <fullName evidence="2">Duf1690 domain-containing protein</fullName>
    </submittedName>
</protein>
<comment type="caution">
    <text evidence="2">The sequence shown here is derived from an EMBL/GenBank/DDBJ whole genome shotgun (WGS) entry which is preliminary data.</text>
</comment>